<organism evidence="1 2">
    <name type="scientific">Piloderma croceum (strain F 1598)</name>
    <dbReference type="NCBI Taxonomy" id="765440"/>
    <lineage>
        <taxon>Eukaryota</taxon>
        <taxon>Fungi</taxon>
        <taxon>Dikarya</taxon>
        <taxon>Basidiomycota</taxon>
        <taxon>Agaricomycotina</taxon>
        <taxon>Agaricomycetes</taxon>
        <taxon>Agaricomycetidae</taxon>
        <taxon>Atheliales</taxon>
        <taxon>Atheliaceae</taxon>
        <taxon>Piloderma</taxon>
    </lineage>
</organism>
<evidence type="ECO:0000313" key="2">
    <source>
        <dbReference type="Proteomes" id="UP000054166"/>
    </source>
</evidence>
<reference evidence="2" key="2">
    <citation type="submission" date="2015-01" db="EMBL/GenBank/DDBJ databases">
        <title>Evolutionary Origins and Diversification of the Mycorrhizal Mutualists.</title>
        <authorList>
            <consortium name="DOE Joint Genome Institute"/>
            <consortium name="Mycorrhizal Genomics Consortium"/>
            <person name="Kohler A."/>
            <person name="Kuo A."/>
            <person name="Nagy L.G."/>
            <person name="Floudas D."/>
            <person name="Copeland A."/>
            <person name="Barry K.W."/>
            <person name="Cichocki N."/>
            <person name="Veneault-Fourrey C."/>
            <person name="LaButti K."/>
            <person name="Lindquist E.A."/>
            <person name="Lipzen A."/>
            <person name="Lundell T."/>
            <person name="Morin E."/>
            <person name="Murat C."/>
            <person name="Riley R."/>
            <person name="Ohm R."/>
            <person name="Sun H."/>
            <person name="Tunlid A."/>
            <person name="Henrissat B."/>
            <person name="Grigoriev I.V."/>
            <person name="Hibbett D.S."/>
            <person name="Martin F."/>
        </authorList>
    </citation>
    <scope>NUCLEOTIDE SEQUENCE [LARGE SCALE GENOMIC DNA]</scope>
    <source>
        <strain evidence="2">F 1598</strain>
    </source>
</reference>
<proteinExistence type="predicted"/>
<protein>
    <submittedName>
        <fullName evidence="1">Uncharacterized protein</fullName>
    </submittedName>
</protein>
<evidence type="ECO:0000313" key="1">
    <source>
        <dbReference type="EMBL" id="KIM70976.1"/>
    </source>
</evidence>
<dbReference type="Proteomes" id="UP000054166">
    <property type="component" value="Unassembled WGS sequence"/>
</dbReference>
<dbReference type="HOGENOM" id="CLU_2758726_0_0_1"/>
<dbReference type="EMBL" id="KN833641">
    <property type="protein sequence ID" value="KIM70976.1"/>
    <property type="molecule type" value="Genomic_DNA"/>
</dbReference>
<name>A0A0C3ET18_PILCF</name>
<reference evidence="1 2" key="1">
    <citation type="submission" date="2014-04" db="EMBL/GenBank/DDBJ databases">
        <authorList>
            <consortium name="DOE Joint Genome Institute"/>
            <person name="Kuo A."/>
            <person name="Tarkka M."/>
            <person name="Buscot F."/>
            <person name="Kohler A."/>
            <person name="Nagy L.G."/>
            <person name="Floudas D."/>
            <person name="Copeland A."/>
            <person name="Barry K.W."/>
            <person name="Cichocki N."/>
            <person name="Veneault-Fourrey C."/>
            <person name="LaButti K."/>
            <person name="Lindquist E.A."/>
            <person name="Lipzen A."/>
            <person name="Lundell T."/>
            <person name="Morin E."/>
            <person name="Murat C."/>
            <person name="Sun H."/>
            <person name="Tunlid A."/>
            <person name="Henrissat B."/>
            <person name="Grigoriev I.V."/>
            <person name="Hibbett D.S."/>
            <person name="Martin F."/>
            <person name="Nordberg H.P."/>
            <person name="Cantor M.N."/>
            <person name="Hua S.X."/>
        </authorList>
    </citation>
    <scope>NUCLEOTIDE SEQUENCE [LARGE SCALE GENOMIC DNA]</scope>
    <source>
        <strain evidence="1 2">F 1598</strain>
    </source>
</reference>
<dbReference type="AlphaFoldDB" id="A0A0C3ET18"/>
<accession>A0A0C3ET18</accession>
<dbReference type="InParanoid" id="A0A0C3ET18"/>
<sequence>MNFDDFFLHPWCDRMKDVDVYNYNYVAFDKPEVALYDQPDDAQLRRLQALEAIVLYNCLPQVPPQFAEIA</sequence>
<keyword evidence="2" id="KW-1185">Reference proteome</keyword>
<gene>
    <name evidence="1" type="ORF">PILCRDRAFT_17544</name>
</gene>